<dbReference type="GO" id="GO:0009791">
    <property type="term" value="P:post-embryonic development"/>
    <property type="evidence" value="ECO:0007669"/>
    <property type="project" value="UniProtKB-ARBA"/>
</dbReference>
<dbReference type="GO" id="GO:0051239">
    <property type="term" value="P:regulation of multicellular organismal process"/>
    <property type="evidence" value="ECO:0007669"/>
    <property type="project" value="UniProtKB-ARBA"/>
</dbReference>
<dbReference type="PANTHER" id="PTHR22742">
    <property type="entry name" value="EXPANSION, ISOFORM A-RELATED"/>
    <property type="match status" value="1"/>
</dbReference>
<dbReference type="GO" id="GO:0050793">
    <property type="term" value="P:regulation of developmental process"/>
    <property type="evidence" value="ECO:0007669"/>
    <property type="project" value="UniProtKB-ARBA"/>
</dbReference>
<evidence type="ECO:0000313" key="3">
    <source>
        <dbReference type="EMBL" id="PBC25312.1"/>
    </source>
</evidence>
<dbReference type="InterPro" id="IPR001132">
    <property type="entry name" value="SMAD_dom_Dwarfin-type"/>
</dbReference>
<feature type="domain" description="MH2" evidence="2">
    <location>
        <begin position="55"/>
        <end position="245"/>
    </location>
</feature>
<sequence>MVSRRKILSRSRDNLVESQYEDQDEEDVWYNLDKLYKDHIQEVLDKWNQIDDEIWAKVIVFERNRRVAKAYARAPVLTINGSNDGFDGFRIGLCGFENPMRDPKTEEAKKLINQGVKIKMDEQGNILIKRLCKNNVYIKPTSQEDNAIGVEIARNSQGALEHEKPGKVFDMSKFQINLSRETRRAYPDRRRLEMQCLSAIVFVRTESDLLQCPVWVLIVNVVGLDMLKSKLPPVLALQRPVDIKNRPRIPIPDEDPYSIAGVSSSIGVSESFQQDRDTRDQIYIQSTNSRQKRTEKPPKLPPRENLYGHDIPKPDYDDIEDDYARKSIITNEDKRNKHDDKKKYDDPYYCGLRARVPNFVKMAKSNKISSKGYSRPTQVPVYTGTGYANSQSSKIYGHLGNRPPIMYHARSFESGLDSDSRNESPYNHIYGRFPIPTRGVIPPTPRAMYIGEWD</sequence>
<dbReference type="EMBL" id="KZ288473">
    <property type="protein sequence ID" value="PBC25312.1"/>
    <property type="molecule type" value="Genomic_DNA"/>
</dbReference>
<name>A0A2A3E1V8_APICC</name>
<dbReference type="GO" id="GO:0006355">
    <property type="term" value="P:regulation of DNA-templated transcription"/>
    <property type="evidence" value="ECO:0007669"/>
    <property type="project" value="InterPro"/>
</dbReference>
<proteinExistence type="predicted"/>
<gene>
    <name evidence="3" type="ORF">APICC_01206</name>
</gene>
<dbReference type="Gene3D" id="2.60.200.10">
    <property type="match status" value="1"/>
</dbReference>
<dbReference type="SUPFAM" id="SSF49879">
    <property type="entry name" value="SMAD/FHA domain"/>
    <property type="match status" value="1"/>
</dbReference>
<feature type="region of interest" description="Disordered" evidence="1">
    <location>
        <begin position="269"/>
        <end position="319"/>
    </location>
</feature>
<evidence type="ECO:0000313" key="4">
    <source>
        <dbReference type="Proteomes" id="UP000242457"/>
    </source>
</evidence>
<dbReference type="AlphaFoldDB" id="A0A2A3E1V8"/>
<protein>
    <submittedName>
        <fullName evidence="3">Dwarfin sma-2</fullName>
    </submittedName>
</protein>
<dbReference type="Pfam" id="PF03166">
    <property type="entry name" value="MH2"/>
    <property type="match status" value="1"/>
</dbReference>
<feature type="compositionally biased region" description="Basic and acidic residues" evidence="1">
    <location>
        <begin position="292"/>
        <end position="316"/>
    </location>
</feature>
<dbReference type="InterPro" id="IPR008984">
    <property type="entry name" value="SMAD_FHA_dom_sf"/>
</dbReference>
<dbReference type="InterPro" id="IPR017855">
    <property type="entry name" value="SMAD-like_dom_sf"/>
</dbReference>
<evidence type="ECO:0000256" key="1">
    <source>
        <dbReference type="SAM" id="MobiDB-lite"/>
    </source>
</evidence>
<organism evidence="3 4">
    <name type="scientific">Apis cerana cerana</name>
    <name type="common">Oriental honeybee</name>
    <dbReference type="NCBI Taxonomy" id="94128"/>
    <lineage>
        <taxon>Eukaryota</taxon>
        <taxon>Metazoa</taxon>
        <taxon>Ecdysozoa</taxon>
        <taxon>Arthropoda</taxon>
        <taxon>Hexapoda</taxon>
        <taxon>Insecta</taxon>
        <taxon>Pterygota</taxon>
        <taxon>Neoptera</taxon>
        <taxon>Endopterygota</taxon>
        <taxon>Hymenoptera</taxon>
        <taxon>Apocrita</taxon>
        <taxon>Aculeata</taxon>
        <taxon>Apoidea</taxon>
        <taxon>Anthophila</taxon>
        <taxon>Apidae</taxon>
        <taxon>Apis</taxon>
    </lineage>
</organism>
<dbReference type="FunFam" id="2.60.200.10:FF:000006">
    <property type="entry name" value="Expansion, isoform A"/>
    <property type="match status" value="1"/>
</dbReference>
<reference evidence="3 4" key="1">
    <citation type="submission" date="2014-07" db="EMBL/GenBank/DDBJ databases">
        <title>Genomic and transcriptomic analysis on Apis cerana provide comprehensive insights into honey bee biology.</title>
        <authorList>
            <person name="Diao Q."/>
            <person name="Sun L."/>
            <person name="Zheng H."/>
            <person name="Zheng H."/>
            <person name="Xu S."/>
            <person name="Wang S."/>
            <person name="Zeng Z."/>
            <person name="Hu F."/>
            <person name="Su S."/>
            <person name="Wu J."/>
        </authorList>
    </citation>
    <scope>NUCLEOTIDE SEQUENCE [LARGE SCALE GENOMIC DNA]</scope>
    <source>
        <tissue evidence="3">Pupae without intestine</tissue>
    </source>
</reference>
<dbReference type="PROSITE" id="PS51076">
    <property type="entry name" value="MH2"/>
    <property type="match status" value="1"/>
</dbReference>
<dbReference type="OrthoDB" id="5973987at2759"/>
<dbReference type="Proteomes" id="UP000242457">
    <property type="component" value="Unassembled WGS sequence"/>
</dbReference>
<dbReference type="PANTHER" id="PTHR22742:SF2">
    <property type="entry name" value="EXPANSION, ISOFORM A-RELATED"/>
    <property type="match status" value="1"/>
</dbReference>
<accession>A0A2A3E1V8</accession>
<evidence type="ECO:0000259" key="2">
    <source>
        <dbReference type="PROSITE" id="PS51076"/>
    </source>
</evidence>
<dbReference type="SMART" id="SM00524">
    <property type="entry name" value="DWB"/>
    <property type="match status" value="1"/>
</dbReference>
<keyword evidence="4" id="KW-1185">Reference proteome</keyword>